<dbReference type="InterPro" id="IPR034079">
    <property type="entry name" value="R3H_KhpB"/>
</dbReference>
<dbReference type="Gene3D" id="3.30.1370.50">
    <property type="entry name" value="R3H-like domain"/>
    <property type="match status" value="1"/>
</dbReference>
<dbReference type="InterPro" id="IPR039247">
    <property type="entry name" value="KhpB"/>
</dbReference>
<dbReference type="PANTHER" id="PTHR35800:SF1">
    <property type="entry name" value="RNA-BINDING PROTEIN KHPB"/>
    <property type="match status" value="1"/>
</dbReference>
<dbReference type="PANTHER" id="PTHR35800">
    <property type="entry name" value="PROTEIN JAG"/>
    <property type="match status" value="1"/>
</dbReference>
<comment type="caution">
    <text evidence="2">The sequence shown here is derived from an EMBL/GenBank/DDBJ whole genome shotgun (WGS) entry which is preliminary data.</text>
</comment>
<dbReference type="CDD" id="cd02414">
    <property type="entry name" value="KH-II_Jag"/>
    <property type="match status" value="1"/>
</dbReference>
<dbReference type="InterPro" id="IPR015946">
    <property type="entry name" value="KH_dom-like_a/b"/>
</dbReference>
<dbReference type="Gene3D" id="3.30.300.20">
    <property type="match status" value="1"/>
</dbReference>
<evidence type="ECO:0000259" key="1">
    <source>
        <dbReference type="PROSITE" id="PS51061"/>
    </source>
</evidence>
<name>A0A955HY72_9BACT</name>
<dbReference type="GO" id="GO:0003723">
    <property type="term" value="F:RNA binding"/>
    <property type="evidence" value="ECO:0007669"/>
    <property type="project" value="InterPro"/>
</dbReference>
<organism evidence="2 3">
    <name type="scientific">Candidatus Dojkabacteria bacterium</name>
    <dbReference type="NCBI Taxonomy" id="2099670"/>
    <lineage>
        <taxon>Bacteria</taxon>
        <taxon>Candidatus Dojkabacteria</taxon>
    </lineage>
</organism>
<proteinExistence type="predicted"/>
<dbReference type="Pfam" id="PF13083">
    <property type="entry name" value="KH_KhpA-B"/>
    <property type="match status" value="1"/>
</dbReference>
<dbReference type="InterPro" id="IPR036867">
    <property type="entry name" value="R3H_dom_sf"/>
</dbReference>
<protein>
    <submittedName>
        <fullName evidence="2">KH domain-containing protein</fullName>
    </submittedName>
</protein>
<reference evidence="2" key="1">
    <citation type="submission" date="2020-04" db="EMBL/GenBank/DDBJ databases">
        <authorList>
            <person name="Zhang T."/>
        </authorList>
    </citation>
    <scope>NUCLEOTIDE SEQUENCE</scope>
    <source>
        <strain evidence="2">HKST-UBA16</strain>
    </source>
</reference>
<reference evidence="2" key="2">
    <citation type="journal article" date="2021" name="Microbiome">
        <title>Successional dynamics and alternative stable states in a saline activated sludge microbial community over 9 years.</title>
        <authorList>
            <person name="Wang Y."/>
            <person name="Ye J."/>
            <person name="Ju F."/>
            <person name="Liu L."/>
            <person name="Boyd J.A."/>
            <person name="Deng Y."/>
            <person name="Parks D.H."/>
            <person name="Jiang X."/>
            <person name="Yin X."/>
            <person name="Woodcroft B.J."/>
            <person name="Tyson G.W."/>
            <person name="Hugenholtz P."/>
            <person name="Polz M.F."/>
            <person name="Zhang T."/>
        </authorList>
    </citation>
    <scope>NUCLEOTIDE SEQUENCE</scope>
    <source>
        <strain evidence="2">HKST-UBA16</strain>
    </source>
</reference>
<dbReference type="SMART" id="SM00393">
    <property type="entry name" value="R3H"/>
    <property type="match status" value="1"/>
</dbReference>
<dbReference type="Pfam" id="PF01424">
    <property type="entry name" value="R3H"/>
    <property type="match status" value="1"/>
</dbReference>
<dbReference type="EMBL" id="JAGQLM010000017">
    <property type="protein sequence ID" value="MCA9374769.1"/>
    <property type="molecule type" value="Genomic_DNA"/>
</dbReference>
<dbReference type="InterPro" id="IPR038008">
    <property type="entry name" value="Jag_KH"/>
</dbReference>
<accession>A0A955HY72</accession>
<dbReference type="AlphaFoldDB" id="A0A955HY72"/>
<dbReference type="InterPro" id="IPR001374">
    <property type="entry name" value="R3H_dom"/>
</dbReference>
<dbReference type="CDD" id="cd02644">
    <property type="entry name" value="R3H_jag"/>
    <property type="match status" value="1"/>
</dbReference>
<feature type="domain" description="R3H" evidence="1">
    <location>
        <begin position="98"/>
        <end position="164"/>
    </location>
</feature>
<dbReference type="Proteomes" id="UP000748332">
    <property type="component" value="Unassembled WGS sequence"/>
</dbReference>
<sequence length="175" mass="20049">MNLSELQEKVEAYISPLWENMGLGIKPHYEVEEVGSDEGLQTTVTVTFEGDDLGYMIGRGGQHLNSLQYILSLMVNRKFAEDPDSRIYVYVDVGGYKKDRDNKIETLALRLAEDARILGEPVDMDPMNSTERRVVHMILSKFDDIQTESFGEGRNRYVRIIPVQEESERQEETAE</sequence>
<evidence type="ECO:0000313" key="3">
    <source>
        <dbReference type="Proteomes" id="UP000748332"/>
    </source>
</evidence>
<dbReference type="SUPFAM" id="SSF82708">
    <property type="entry name" value="R3H domain"/>
    <property type="match status" value="1"/>
</dbReference>
<evidence type="ECO:0000313" key="2">
    <source>
        <dbReference type="EMBL" id="MCA9374769.1"/>
    </source>
</evidence>
<dbReference type="PROSITE" id="PS51061">
    <property type="entry name" value="R3H"/>
    <property type="match status" value="1"/>
</dbReference>
<gene>
    <name evidence="2" type="ORF">KC622_00395</name>
</gene>